<gene>
    <name evidence="2" type="ORF">HMPREF9156_00697</name>
</gene>
<evidence type="ECO:0008006" key="4">
    <source>
        <dbReference type="Google" id="ProtNLM"/>
    </source>
</evidence>
<keyword evidence="3" id="KW-1185">Reference proteome</keyword>
<accession>J0LLW5</accession>
<evidence type="ECO:0000256" key="1">
    <source>
        <dbReference type="SAM" id="MobiDB-lite"/>
    </source>
</evidence>
<dbReference type="HOGENOM" id="CLU_131526_0_1_11"/>
<comment type="caution">
    <text evidence="2">The sequence shown here is derived from an EMBL/GenBank/DDBJ whole genome shotgun (WGS) entry which is preliminary data.</text>
</comment>
<reference evidence="2 3" key="1">
    <citation type="submission" date="2012-01" db="EMBL/GenBank/DDBJ databases">
        <title>The Genome Sequence of Scardovia wiggsiae F0424.</title>
        <authorList>
            <consortium name="The Broad Institute Genome Sequencing Platform"/>
            <person name="Earl A."/>
            <person name="Ward D."/>
            <person name="Feldgarden M."/>
            <person name="Gevers D."/>
            <person name="Izard J."/>
            <person name="Ganesan A."/>
            <person name="Baranova O.V."/>
            <person name="Blanton J.M."/>
            <person name="Tanner A.C."/>
            <person name="Mathney J."/>
            <person name="Dewhirst F.E."/>
            <person name="Young S.K."/>
            <person name="Zeng Q."/>
            <person name="Gargeya S."/>
            <person name="Fitzgerald M."/>
            <person name="Haas B."/>
            <person name="Abouelleil A."/>
            <person name="Alvarado L."/>
            <person name="Arachchi H.M."/>
            <person name="Berlin A."/>
            <person name="Chapman S.B."/>
            <person name="Gearin G."/>
            <person name="Goldberg J."/>
            <person name="Griggs A."/>
            <person name="Gujja S."/>
            <person name="Hansen M."/>
            <person name="Heiman D."/>
            <person name="Howarth C."/>
            <person name="Larimer J."/>
            <person name="Lui A."/>
            <person name="MacDonald P.J.P."/>
            <person name="McCowen C."/>
            <person name="Montmayeur A."/>
            <person name="Murphy C."/>
            <person name="Neiman D."/>
            <person name="Pearson M."/>
            <person name="Priest M."/>
            <person name="Roberts A."/>
            <person name="Saif S."/>
            <person name="Shea T."/>
            <person name="Sisk P."/>
            <person name="Stolte C."/>
            <person name="Sykes S."/>
            <person name="Wortman J."/>
            <person name="Nusbaum C."/>
            <person name="Birren B."/>
        </authorList>
    </citation>
    <scope>NUCLEOTIDE SEQUENCE [LARGE SCALE GENOMIC DNA]</scope>
    <source>
        <strain evidence="2 3">F0424</strain>
    </source>
</reference>
<name>J0LLW5_9BIFI</name>
<feature type="region of interest" description="Disordered" evidence="1">
    <location>
        <begin position="99"/>
        <end position="135"/>
    </location>
</feature>
<dbReference type="eggNOG" id="COG3937">
    <property type="taxonomic scope" value="Bacteria"/>
</dbReference>
<sequence length="135" mass="14419">MAESGFDSLSHAVRDIFMAGVGLAATGVDKSKEVIDDLVEKGKLTVEQGRELNSELSRKAKDKADSTISDAQDRLLRMRLAAMNDDERKEYVARVSRIAEKLNGGSPDDTGDASGIHTPGDTAQEGSPDPSEKNG</sequence>
<dbReference type="OrthoDB" id="2134917at2"/>
<evidence type="ECO:0000313" key="2">
    <source>
        <dbReference type="EMBL" id="EJD64822.1"/>
    </source>
</evidence>
<dbReference type="AlphaFoldDB" id="J0LLW5"/>
<dbReference type="RefSeq" id="WP_007147761.1">
    <property type="nucleotide sequence ID" value="NZ_AKCI01000001.1"/>
</dbReference>
<evidence type="ECO:0000313" key="3">
    <source>
        <dbReference type="Proteomes" id="UP000006415"/>
    </source>
</evidence>
<proteinExistence type="predicted"/>
<dbReference type="Proteomes" id="UP000006415">
    <property type="component" value="Unassembled WGS sequence"/>
</dbReference>
<dbReference type="EMBL" id="AGZS01000003">
    <property type="protein sequence ID" value="EJD64822.1"/>
    <property type="molecule type" value="Genomic_DNA"/>
</dbReference>
<organism evidence="2 3">
    <name type="scientific">Scardovia wiggsiae F0424</name>
    <dbReference type="NCBI Taxonomy" id="857290"/>
    <lineage>
        <taxon>Bacteria</taxon>
        <taxon>Bacillati</taxon>
        <taxon>Actinomycetota</taxon>
        <taxon>Actinomycetes</taxon>
        <taxon>Bifidobacteriales</taxon>
        <taxon>Bifidobacteriaceae</taxon>
        <taxon>Scardovia</taxon>
    </lineage>
</organism>
<protein>
    <recommendedName>
        <fullName evidence="4">Poly(Hydroxyalkanoate) granule-associated protein</fullName>
    </recommendedName>
</protein>
<dbReference type="STRING" id="857290.HMPREF9156_00697"/>